<dbReference type="Gene3D" id="3.40.525.10">
    <property type="entry name" value="CRAL-TRIO lipid binding domain"/>
    <property type="match status" value="1"/>
</dbReference>
<dbReference type="PRINTS" id="PR00180">
    <property type="entry name" value="CRETINALDHBP"/>
</dbReference>
<dbReference type="EMBL" id="SEYY01021384">
    <property type="protein sequence ID" value="KAB7496401.1"/>
    <property type="molecule type" value="Genomic_DNA"/>
</dbReference>
<dbReference type="Gene3D" id="1.10.8.20">
    <property type="entry name" value="N-terminal domain of phosphatidylinositol transfer protein sec14p"/>
    <property type="match status" value="1"/>
</dbReference>
<dbReference type="AlphaFoldDB" id="A0A5N5SQK8"/>
<dbReference type="Gene3D" id="1.20.5.1200">
    <property type="entry name" value="Alpha-tocopherol transfer"/>
    <property type="match status" value="1"/>
</dbReference>
<evidence type="ECO:0000313" key="3">
    <source>
        <dbReference type="Proteomes" id="UP000326759"/>
    </source>
</evidence>
<evidence type="ECO:0000313" key="2">
    <source>
        <dbReference type="EMBL" id="KAB7496401.1"/>
    </source>
</evidence>
<feature type="domain" description="CRAL-TRIO" evidence="1">
    <location>
        <begin position="91"/>
        <end position="255"/>
    </location>
</feature>
<dbReference type="Pfam" id="PF00650">
    <property type="entry name" value="CRAL_TRIO"/>
    <property type="match status" value="1"/>
</dbReference>
<comment type="caution">
    <text evidence="2">The sequence shown here is derived from an EMBL/GenBank/DDBJ whole genome shotgun (WGS) entry which is preliminary data.</text>
</comment>
<dbReference type="CDD" id="cd00170">
    <property type="entry name" value="SEC14"/>
    <property type="match status" value="1"/>
</dbReference>
<dbReference type="SUPFAM" id="SSF52087">
    <property type="entry name" value="CRAL/TRIO domain"/>
    <property type="match status" value="1"/>
</dbReference>
<organism evidence="2 3">
    <name type="scientific">Armadillidium nasatum</name>
    <dbReference type="NCBI Taxonomy" id="96803"/>
    <lineage>
        <taxon>Eukaryota</taxon>
        <taxon>Metazoa</taxon>
        <taxon>Ecdysozoa</taxon>
        <taxon>Arthropoda</taxon>
        <taxon>Crustacea</taxon>
        <taxon>Multicrustacea</taxon>
        <taxon>Malacostraca</taxon>
        <taxon>Eumalacostraca</taxon>
        <taxon>Peracarida</taxon>
        <taxon>Isopoda</taxon>
        <taxon>Oniscidea</taxon>
        <taxon>Crinocheta</taxon>
        <taxon>Armadillidiidae</taxon>
        <taxon>Armadillidium</taxon>
    </lineage>
</organism>
<dbReference type="Proteomes" id="UP000326759">
    <property type="component" value="Unassembled WGS sequence"/>
</dbReference>
<dbReference type="PROSITE" id="PS50191">
    <property type="entry name" value="CRAL_TRIO"/>
    <property type="match status" value="1"/>
</dbReference>
<name>A0A5N5SQK8_9CRUS</name>
<evidence type="ECO:0000259" key="1">
    <source>
        <dbReference type="PROSITE" id="PS50191"/>
    </source>
</evidence>
<dbReference type="PANTHER" id="PTHR10174">
    <property type="entry name" value="ALPHA-TOCOPHEROL TRANSFER PROTEIN-RELATED"/>
    <property type="match status" value="1"/>
</dbReference>
<proteinExistence type="predicted"/>
<gene>
    <name evidence="2" type="primary">Rlbp1</name>
    <name evidence="2" type="ORF">Anas_06220</name>
</gene>
<dbReference type="InterPro" id="IPR036273">
    <property type="entry name" value="CRAL/TRIO_N_dom_sf"/>
</dbReference>
<dbReference type="PANTHER" id="PTHR10174:SF224">
    <property type="entry name" value="RETINOL-BINDING PROTEIN PINTA"/>
    <property type="match status" value="1"/>
</dbReference>
<protein>
    <submittedName>
        <fullName evidence="2">Retinaldehyde-binding protein 1</fullName>
    </submittedName>
</protein>
<dbReference type="OrthoDB" id="6682367at2759"/>
<dbReference type="InterPro" id="IPR001251">
    <property type="entry name" value="CRAL-TRIO_dom"/>
</dbReference>
<dbReference type="GO" id="GO:1902936">
    <property type="term" value="F:phosphatidylinositol bisphosphate binding"/>
    <property type="evidence" value="ECO:0007669"/>
    <property type="project" value="TreeGrafter"/>
</dbReference>
<dbReference type="InterPro" id="IPR036865">
    <property type="entry name" value="CRAL-TRIO_dom_sf"/>
</dbReference>
<dbReference type="SMART" id="SM01100">
    <property type="entry name" value="CRAL_TRIO_N"/>
    <property type="match status" value="1"/>
</dbReference>
<dbReference type="GO" id="GO:0016020">
    <property type="term" value="C:membrane"/>
    <property type="evidence" value="ECO:0007669"/>
    <property type="project" value="TreeGrafter"/>
</dbReference>
<sequence>MVYVCTLSKELQEQAKRELNEDERRRDEDIEYIRKWIQKQNHLKIRTDDAFILRMLRGCKFSLERTKEKIDMHYSFKTALPEWFKNRDPNNKTVRDLLKLGVFLPLKETDAEGRRIILFRQSSYNPDKYHMDDVLKAMYLVVDVFLETDEIYQITGVVLILDMKGLTTGHMFQFPPTVMKKCMLLWQATQFVTNANITLIRASLFETLYNAFKVFFKEKVRRRLKVYGSNYEVMYKEIPKKIMPKEYGGETQTIQEITDHWLNIIDSKRKWILEEENYFVSCD</sequence>
<dbReference type="SMART" id="SM00516">
    <property type="entry name" value="SEC14"/>
    <property type="match status" value="1"/>
</dbReference>
<reference evidence="2 3" key="1">
    <citation type="journal article" date="2019" name="PLoS Biol.">
        <title>Sex chromosomes control vertical transmission of feminizing Wolbachia symbionts in an isopod.</title>
        <authorList>
            <person name="Becking T."/>
            <person name="Chebbi M.A."/>
            <person name="Giraud I."/>
            <person name="Moumen B."/>
            <person name="Laverre T."/>
            <person name="Caubet Y."/>
            <person name="Peccoud J."/>
            <person name="Gilbert C."/>
            <person name="Cordaux R."/>
        </authorList>
    </citation>
    <scope>NUCLEOTIDE SEQUENCE [LARGE SCALE GENOMIC DNA]</scope>
    <source>
        <strain evidence="2">ANa2</strain>
        <tissue evidence="2">Whole body excluding digestive tract and cuticle</tissue>
    </source>
</reference>
<dbReference type="SUPFAM" id="SSF46938">
    <property type="entry name" value="CRAL/TRIO N-terminal domain"/>
    <property type="match status" value="1"/>
</dbReference>
<dbReference type="InterPro" id="IPR011074">
    <property type="entry name" value="CRAL/TRIO_N_dom"/>
</dbReference>
<accession>A0A5N5SQK8</accession>
<keyword evidence="3" id="KW-1185">Reference proteome</keyword>